<feature type="domain" description="Pseudouridine synthase RsuA/RluA-like" evidence="3">
    <location>
        <begin position="11"/>
        <end position="157"/>
    </location>
</feature>
<organism evidence="4 5">
    <name type="scientific">Rarispira pelagica</name>
    <dbReference type="NCBI Taxonomy" id="3141764"/>
    <lineage>
        <taxon>Bacteria</taxon>
        <taxon>Pseudomonadati</taxon>
        <taxon>Spirochaetota</taxon>
        <taxon>Spirochaetia</taxon>
        <taxon>Winmispirales</taxon>
        <taxon>Winmispiraceae</taxon>
        <taxon>Rarispira</taxon>
    </lineage>
</organism>
<reference evidence="4 5" key="1">
    <citation type="submission" date="2024-03" db="EMBL/GenBank/DDBJ databases">
        <title>Ignisphaera cupida sp. nov., a hyperthermophilic hydrolytic archaeon from a hot spring of Kamchatka, and proposal of Ignisphaeraceae fam. nov.</title>
        <authorList>
            <person name="Podosokorskaya O.A."/>
            <person name="Elcheninov A.G."/>
            <person name="Maltseva A.I."/>
            <person name="Zayulina K.S."/>
            <person name="Novikov A."/>
            <person name="Merkel A.Y."/>
        </authorList>
    </citation>
    <scope>NUCLEOTIDE SEQUENCE [LARGE SCALE GENOMIC DNA]</scope>
    <source>
        <strain evidence="4 5">38H-sp</strain>
    </source>
</reference>
<evidence type="ECO:0000313" key="4">
    <source>
        <dbReference type="EMBL" id="MEM5947311.1"/>
    </source>
</evidence>
<dbReference type="InterPro" id="IPR006145">
    <property type="entry name" value="PsdUridine_synth_RsuA/RluA"/>
</dbReference>
<dbReference type="PROSITE" id="PS01129">
    <property type="entry name" value="PSI_RLU"/>
    <property type="match status" value="1"/>
</dbReference>
<evidence type="ECO:0000259" key="3">
    <source>
        <dbReference type="Pfam" id="PF00849"/>
    </source>
</evidence>
<dbReference type="SUPFAM" id="SSF55120">
    <property type="entry name" value="Pseudouridine synthase"/>
    <property type="match status" value="1"/>
</dbReference>
<dbReference type="InterPro" id="IPR020103">
    <property type="entry name" value="PsdUridine_synth_cat_dom_sf"/>
</dbReference>
<evidence type="ECO:0000313" key="5">
    <source>
        <dbReference type="Proteomes" id="UP001466331"/>
    </source>
</evidence>
<dbReference type="EMBL" id="JBCHKQ010000001">
    <property type="protein sequence ID" value="MEM5947311.1"/>
    <property type="molecule type" value="Genomic_DNA"/>
</dbReference>
<evidence type="ECO:0000256" key="1">
    <source>
        <dbReference type="ARBA" id="ARBA00010876"/>
    </source>
</evidence>
<dbReference type="InterPro" id="IPR006224">
    <property type="entry name" value="PsdUridine_synth_RluA-like_CS"/>
</dbReference>
<dbReference type="CDD" id="cd02869">
    <property type="entry name" value="PseudoU_synth_RluA_like"/>
    <property type="match status" value="1"/>
</dbReference>
<dbReference type="PANTHER" id="PTHR21600">
    <property type="entry name" value="MITOCHONDRIAL RNA PSEUDOURIDINE SYNTHASE"/>
    <property type="match status" value="1"/>
</dbReference>
<keyword evidence="5" id="KW-1185">Reference proteome</keyword>
<comment type="similarity">
    <text evidence="1">Belongs to the pseudouridine synthase RluA family.</text>
</comment>
<accession>A0ABU9UA24</accession>
<dbReference type="PANTHER" id="PTHR21600:SF83">
    <property type="entry name" value="PSEUDOURIDYLATE SYNTHASE RPUSD4, MITOCHONDRIAL"/>
    <property type="match status" value="1"/>
</dbReference>
<gene>
    <name evidence="4" type="ORF">WKV44_02015</name>
</gene>
<dbReference type="Pfam" id="PF00849">
    <property type="entry name" value="PseudoU_synth_2"/>
    <property type="match status" value="1"/>
</dbReference>
<protein>
    <submittedName>
        <fullName evidence="4">RluA family pseudouridine synthase</fullName>
        <ecNumber evidence="4">5.4.99.-</ecNumber>
    </submittedName>
</protein>
<dbReference type="RefSeq" id="WP_420068760.1">
    <property type="nucleotide sequence ID" value="NZ_JBCHKQ010000001.1"/>
</dbReference>
<name>A0ABU9UA24_9SPIR</name>
<proteinExistence type="inferred from homology"/>
<keyword evidence="2 4" id="KW-0413">Isomerase</keyword>
<dbReference type="InterPro" id="IPR050188">
    <property type="entry name" value="RluA_PseudoU_synthase"/>
</dbReference>
<sequence>MAKIIYKDEHCIIANKEAGELVMDTGDKTAGLVKELQKEGGNIYPVNRLDRPTSGLIIFARHKKAASLLSAQFAQRAVCKLYWAIPDSPPPLPKDMLENYILENKKLNKSYILDKKKKGAEYAKMAYQVIGSGKKYVFTVIRLFTGRHHQIRAQLAAQNSPVKGDIKYGSRRTTSFGGIYLHSAFLSFLHPITGKKVGVFSLPHDDVLWNEFKKQDWTFLQKSVYGFWEEGEDYQELFYQARKNPEKLVSIQF</sequence>
<evidence type="ECO:0000256" key="2">
    <source>
        <dbReference type="ARBA" id="ARBA00023235"/>
    </source>
</evidence>
<dbReference type="EC" id="5.4.99.-" evidence="4"/>
<dbReference type="Proteomes" id="UP001466331">
    <property type="component" value="Unassembled WGS sequence"/>
</dbReference>
<comment type="caution">
    <text evidence="4">The sequence shown here is derived from an EMBL/GenBank/DDBJ whole genome shotgun (WGS) entry which is preliminary data.</text>
</comment>
<dbReference type="GO" id="GO:0016853">
    <property type="term" value="F:isomerase activity"/>
    <property type="evidence" value="ECO:0007669"/>
    <property type="project" value="UniProtKB-KW"/>
</dbReference>
<dbReference type="Gene3D" id="3.30.2350.10">
    <property type="entry name" value="Pseudouridine synthase"/>
    <property type="match status" value="1"/>
</dbReference>